<organism evidence="1 2">
    <name type="scientific">Psophocarpus tetragonolobus</name>
    <name type="common">Winged bean</name>
    <name type="synonym">Dolichos tetragonolobus</name>
    <dbReference type="NCBI Taxonomy" id="3891"/>
    <lineage>
        <taxon>Eukaryota</taxon>
        <taxon>Viridiplantae</taxon>
        <taxon>Streptophyta</taxon>
        <taxon>Embryophyta</taxon>
        <taxon>Tracheophyta</taxon>
        <taxon>Spermatophyta</taxon>
        <taxon>Magnoliopsida</taxon>
        <taxon>eudicotyledons</taxon>
        <taxon>Gunneridae</taxon>
        <taxon>Pentapetalae</taxon>
        <taxon>rosids</taxon>
        <taxon>fabids</taxon>
        <taxon>Fabales</taxon>
        <taxon>Fabaceae</taxon>
        <taxon>Papilionoideae</taxon>
        <taxon>50 kb inversion clade</taxon>
        <taxon>NPAAA clade</taxon>
        <taxon>indigoferoid/millettioid clade</taxon>
        <taxon>Phaseoleae</taxon>
        <taxon>Psophocarpus</taxon>
    </lineage>
</organism>
<keyword evidence="2" id="KW-1185">Reference proteome</keyword>
<dbReference type="Proteomes" id="UP001386955">
    <property type="component" value="Unassembled WGS sequence"/>
</dbReference>
<protein>
    <submittedName>
        <fullName evidence="1">Uncharacterized protein</fullName>
    </submittedName>
</protein>
<accession>A0AAN9T3H3</accession>
<gene>
    <name evidence="1" type="ORF">VNO78_03659</name>
</gene>
<name>A0AAN9T3H3_PSOTE</name>
<comment type="caution">
    <text evidence="1">The sequence shown here is derived from an EMBL/GenBank/DDBJ whole genome shotgun (WGS) entry which is preliminary data.</text>
</comment>
<evidence type="ECO:0000313" key="2">
    <source>
        <dbReference type="Proteomes" id="UP001386955"/>
    </source>
</evidence>
<reference evidence="1 2" key="1">
    <citation type="submission" date="2024-01" db="EMBL/GenBank/DDBJ databases">
        <title>The genomes of 5 underutilized Papilionoideae crops provide insights into root nodulation and disease resistanc.</title>
        <authorList>
            <person name="Jiang F."/>
        </authorList>
    </citation>
    <scope>NUCLEOTIDE SEQUENCE [LARGE SCALE GENOMIC DNA]</scope>
    <source>
        <strain evidence="1">DUOXIRENSHENG_FW03</strain>
        <tissue evidence="1">Leaves</tissue>
    </source>
</reference>
<proteinExistence type="predicted"/>
<evidence type="ECO:0000313" key="1">
    <source>
        <dbReference type="EMBL" id="KAK7412209.1"/>
    </source>
</evidence>
<dbReference type="EMBL" id="JAYMYS010000001">
    <property type="protein sequence ID" value="KAK7412209.1"/>
    <property type="molecule type" value="Genomic_DNA"/>
</dbReference>
<dbReference type="AlphaFoldDB" id="A0AAN9T3H3"/>
<sequence>MSSGQRIPEGFSEHVQWEEPALSGHKVALGNSWAVPSHGRNDESGTLVGATRSMDASQHRSQLLELQDVGPNPELLEEVQQCGNIDHVFELPSALALQASATGSGCGQHGILCKVNHGVPVNGPARSRSLVLGAYKVYKGDDRDIVPKLPPHSNSYGALYDVPVVSVEKVVVPEEKSSRGNHGWVERNLMAIF</sequence>